<dbReference type="EMBL" id="VIEB01001116">
    <property type="protein sequence ID" value="TQD75257.1"/>
    <property type="molecule type" value="Genomic_DNA"/>
</dbReference>
<reference evidence="1 2" key="1">
    <citation type="journal article" date="2019" name="G3 (Bethesda)">
        <title>Sequencing of a Wild Apple (Malus baccata) Genome Unravels the Differences Between Cultivated and Wild Apple Species Regarding Disease Resistance and Cold Tolerance.</title>
        <authorList>
            <person name="Chen X."/>
        </authorList>
    </citation>
    <scope>NUCLEOTIDE SEQUENCE [LARGE SCALE GENOMIC DNA]</scope>
    <source>
        <strain evidence="2">cv. Shandingzi</strain>
        <tissue evidence="1">Leaves</tissue>
    </source>
</reference>
<sequence>MAVHDMSLPTSRCGCKPPNSDADADSNFRCQFQYEISPVQVQDSNASANSNFGTNKQKTIFKTIFFLCPCGPKPQTSHTFFLFL</sequence>
<comment type="caution">
    <text evidence="1">The sequence shown here is derived from an EMBL/GenBank/DDBJ whole genome shotgun (WGS) entry which is preliminary data.</text>
</comment>
<dbReference type="AlphaFoldDB" id="A0A540KM32"/>
<dbReference type="Proteomes" id="UP000315295">
    <property type="component" value="Unassembled WGS sequence"/>
</dbReference>
<evidence type="ECO:0000313" key="1">
    <source>
        <dbReference type="EMBL" id="TQD75257.1"/>
    </source>
</evidence>
<gene>
    <name evidence="1" type="ORF">C1H46_039220</name>
</gene>
<accession>A0A540KM32</accession>
<evidence type="ECO:0000313" key="2">
    <source>
        <dbReference type="Proteomes" id="UP000315295"/>
    </source>
</evidence>
<proteinExistence type="predicted"/>
<protein>
    <submittedName>
        <fullName evidence="1">Uncharacterized protein</fullName>
    </submittedName>
</protein>
<organism evidence="1 2">
    <name type="scientific">Malus baccata</name>
    <name type="common">Siberian crab apple</name>
    <name type="synonym">Pyrus baccata</name>
    <dbReference type="NCBI Taxonomy" id="106549"/>
    <lineage>
        <taxon>Eukaryota</taxon>
        <taxon>Viridiplantae</taxon>
        <taxon>Streptophyta</taxon>
        <taxon>Embryophyta</taxon>
        <taxon>Tracheophyta</taxon>
        <taxon>Spermatophyta</taxon>
        <taxon>Magnoliopsida</taxon>
        <taxon>eudicotyledons</taxon>
        <taxon>Gunneridae</taxon>
        <taxon>Pentapetalae</taxon>
        <taxon>rosids</taxon>
        <taxon>fabids</taxon>
        <taxon>Rosales</taxon>
        <taxon>Rosaceae</taxon>
        <taxon>Amygdaloideae</taxon>
        <taxon>Maleae</taxon>
        <taxon>Malus</taxon>
    </lineage>
</organism>
<keyword evidence="2" id="KW-1185">Reference proteome</keyword>
<name>A0A540KM32_MALBA</name>